<reference evidence="2" key="1">
    <citation type="submission" date="2022-11" db="UniProtKB">
        <authorList>
            <consortium name="WormBaseParasite"/>
        </authorList>
    </citation>
    <scope>IDENTIFICATION</scope>
</reference>
<keyword evidence="1" id="KW-1185">Reference proteome</keyword>
<sequence length="95" mass="10888">MPTSNIKPPTKVCTKPCTNSNVGSMLKIVDWENGMLTVLRTYILLGGGVPCISLLPDYLKDNTWYGARTLDLLHTRWRYKRPSLNHKFLSQENHK</sequence>
<organism evidence="1 2">
    <name type="scientific">Romanomermis culicivorax</name>
    <name type="common">Nematode worm</name>
    <dbReference type="NCBI Taxonomy" id="13658"/>
    <lineage>
        <taxon>Eukaryota</taxon>
        <taxon>Metazoa</taxon>
        <taxon>Ecdysozoa</taxon>
        <taxon>Nematoda</taxon>
        <taxon>Enoplea</taxon>
        <taxon>Dorylaimia</taxon>
        <taxon>Mermithida</taxon>
        <taxon>Mermithoidea</taxon>
        <taxon>Mermithidae</taxon>
        <taxon>Romanomermis</taxon>
    </lineage>
</organism>
<evidence type="ECO:0000313" key="1">
    <source>
        <dbReference type="Proteomes" id="UP000887565"/>
    </source>
</evidence>
<proteinExistence type="predicted"/>
<name>A0A915JF75_ROMCU</name>
<dbReference type="AlphaFoldDB" id="A0A915JF75"/>
<evidence type="ECO:0000313" key="2">
    <source>
        <dbReference type="WBParaSite" id="nRc.2.0.1.t24844-RA"/>
    </source>
</evidence>
<dbReference type="WBParaSite" id="nRc.2.0.1.t24844-RA">
    <property type="protein sequence ID" value="nRc.2.0.1.t24844-RA"/>
    <property type="gene ID" value="nRc.2.0.1.g24844"/>
</dbReference>
<protein>
    <submittedName>
        <fullName evidence="2">Uncharacterized protein</fullName>
    </submittedName>
</protein>
<dbReference type="Proteomes" id="UP000887565">
    <property type="component" value="Unplaced"/>
</dbReference>
<accession>A0A915JF75</accession>